<keyword evidence="1" id="KW-0472">Membrane</keyword>
<evidence type="ECO:0000313" key="3">
    <source>
        <dbReference type="EMBL" id="MEK0082252.1"/>
    </source>
</evidence>
<feature type="transmembrane region" description="Helical" evidence="1">
    <location>
        <begin position="154"/>
        <end position="172"/>
    </location>
</feature>
<feature type="transmembrane region" description="Helical" evidence="1">
    <location>
        <begin position="178"/>
        <end position="199"/>
    </location>
</feature>
<feature type="transmembrane region" description="Helical" evidence="1">
    <location>
        <begin position="125"/>
        <end position="142"/>
    </location>
</feature>
<feature type="transmembrane region" description="Helical" evidence="1">
    <location>
        <begin position="232"/>
        <end position="249"/>
    </location>
</feature>
<reference evidence="3 4" key="1">
    <citation type="submission" date="2024-01" db="EMBL/GenBank/DDBJ databases">
        <title>Multi-omics insights into the function and evolution of sodium benzoate biodegradation pathways in Benzoatithermus flavus gen. nov., sp. nov. from hot spring.</title>
        <authorList>
            <person name="Hu C.-J."/>
            <person name="Li W.-J."/>
        </authorList>
    </citation>
    <scope>NUCLEOTIDE SEQUENCE [LARGE SCALE GENOMIC DNA]</scope>
    <source>
        <strain evidence="3 4">SYSU G07066</strain>
    </source>
</reference>
<dbReference type="Proteomes" id="UP001375743">
    <property type="component" value="Unassembled WGS sequence"/>
</dbReference>
<feature type="transmembrane region" description="Helical" evidence="1">
    <location>
        <begin position="86"/>
        <end position="105"/>
    </location>
</feature>
<comment type="caution">
    <text evidence="3">The sequence shown here is derived from an EMBL/GenBank/DDBJ whole genome shotgun (WGS) entry which is preliminary data.</text>
</comment>
<evidence type="ECO:0000313" key="4">
    <source>
        <dbReference type="Proteomes" id="UP001375743"/>
    </source>
</evidence>
<feature type="transmembrane region" description="Helical" evidence="1">
    <location>
        <begin position="17"/>
        <end position="36"/>
    </location>
</feature>
<keyword evidence="1" id="KW-0812">Transmembrane</keyword>
<feature type="domain" description="Urate oxidase N-terminal" evidence="2">
    <location>
        <begin position="6"/>
        <end position="278"/>
    </location>
</feature>
<protein>
    <submittedName>
        <fullName evidence="3">Urate hydroxylase PuuD</fullName>
    </submittedName>
</protein>
<dbReference type="Pfam" id="PF06181">
    <property type="entry name" value="Urate_ox_N"/>
    <property type="match status" value="1"/>
</dbReference>
<organism evidence="3 4">
    <name type="scientific">Benzoatithermus flavus</name>
    <dbReference type="NCBI Taxonomy" id="3108223"/>
    <lineage>
        <taxon>Bacteria</taxon>
        <taxon>Pseudomonadati</taxon>
        <taxon>Pseudomonadota</taxon>
        <taxon>Alphaproteobacteria</taxon>
        <taxon>Geminicoccales</taxon>
        <taxon>Geminicoccaceae</taxon>
        <taxon>Benzoatithermus</taxon>
    </lineage>
</organism>
<proteinExistence type="predicted"/>
<keyword evidence="4" id="KW-1185">Reference proteome</keyword>
<evidence type="ECO:0000256" key="1">
    <source>
        <dbReference type="SAM" id="Phobius"/>
    </source>
</evidence>
<keyword evidence="1" id="KW-1133">Transmembrane helix</keyword>
<gene>
    <name evidence="3" type="ORF">U1T56_03750</name>
</gene>
<evidence type="ECO:0000259" key="2">
    <source>
        <dbReference type="Pfam" id="PF06181"/>
    </source>
</evidence>
<dbReference type="InterPro" id="IPR010389">
    <property type="entry name" value="Urate_ox_N"/>
</dbReference>
<dbReference type="EMBL" id="JBBLZC010000002">
    <property type="protein sequence ID" value="MEK0082252.1"/>
    <property type="molecule type" value="Genomic_DNA"/>
</dbReference>
<dbReference type="RefSeq" id="WP_418158100.1">
    <property type="nucleotide sequence ID" value="NZ_JBBLZC010000002.1"/>
</dbReference>
<sequence>MGFDTLLLDWLRLGLRWLHVMAAIVWLGTAFYFMGLDQELRRRPARRPEDGKGEAWQVHGGGFYHIEGVVPGGEPPPGAGFARFRWPAYTTWISGFLLLAVLYYVEATLRLTGPDATGLSPVPAVLLTLASLTLGYTLYEGLCRAAPTRRPRVLALACFLLLTAFAWLHALLLDGRAALLLDGALVGTIMVANVAHIMIPIQRRALAAWGEGREPDAADLERARTRAAHNDHLALAAVLAMLGGHYPLLHEGGRSWLAFAAALVVSAGAARLWRRQHGGRGPGLTP</sequence>
<name>A0ABU8XM37_9PROT</name>
<feature type="transmembrane region" description="Helical" evidence="1">
    <location>
        <begin position="255"/>
        <end position="273"/>
    </location>
</feature>
<accession>A0ABU8XM37</accession>